<dbReference type="Pfam" id="PF00385">
    <property type="entry name" value="Chromo"/>
    <property type="match status" value="2"/>
</dbReference>
<feature type="domain" description="Chromo" evidence="4">
    <location>
        <begin position="320"/>
        <end position="380"/>
    </location>
</feature>
<dbReference type="SUPFAM" id="SSF54160">
    <property type="entry name" value="Chromo domain-like"/>
    <property type="match status" value="2"/>
</dbReference>
<evidence type="ECO:0000256" key="2">
    <source>
        <dbReference type="ARBA" id="ARBA00023242"/>
    </source>
</evidence>
<proteinExistence type="predicted"/>
<feature type="region of interest" description="Disordered" evidence="3">
    <location>
        <begin position="376"/>
        <end position="402"/>
    </location>
</feature>
<evidence type="ECO:0000256" key="1">
    <source>
        <dbReference type="ARBA" id="ARBA00004123"/>
    </source>
</evidence>
<accession>A0A0V1FYU8</accession>
<dbReference type="InterPro" id="IPR000953">
    <property type="entry name" value="Chromo/chromo_shadow_dom"/>
</dbReference>
<dbReference type="InterPro" id="IPR016197">
    <property type="entry name" value="Chromo-like_dom_sf"/>
</dbReference>
<protein>
    <submittedName>
        <fullName evidence="5">Chromobox-like protein 5</fullName>
    </submittedName>
</protein>
<dbReference type="CDD" id="cd00024">
    <property type="entry name" value="CD_CSD"/>
    <property type="match status" value="3"/>
</dbReference>
<dbReference type="Gene3D" id="2.40.50.40">
    <property type="match status" value="4"/>
</dbReference>
<reference evidence="5 6" key="1">
    <citation type="submission" date="2015-01" db="EMBL/GenBank/DDBJ databases">
        <title>Evolution of Trichinella species and genotypes.</title>
        <authorList>
            <person name="Korhonen P.K."/>
            <person name="Edoardo P."/>
            <person name="Giuseppe L.R."/>
            <person name="Gasser R.B."/>
        </authorList>
    </citation>
    <scope>NUCLEOTIDE SEQUENCE [LARGE SCALE GENOMIC DNA]</scope>
    <source>
        <strain evidence="5">ISS470</strain>
    </source>
</reference>
<evidence type="ECO:0000313" key="6">
    <source>
        <dbReference type="Proteomes" id="UP000054995"/>
    </source>
</evidence>
<dbReference type="Proteomes" id="UP000054995">
    <property type="component" value="Unassembled WGS sequence"/>
</dbReference>
<comment type="subcellular location">
    <subcellularLocation>
        <location evidence="1">Nucleus</location>
    </subcellularLocation>
</comment>
<feature type="domain" description="Chromo" evidence="4">
    <location>
        <begin position="127"/>
        <end position="187"/>
    </location>
</feature>
<evidence type="ECO:0000256" key="3">
    <source>
        <dbReference type="SAM" id="MobiDB-lite"/>
    </source>
</evidence>
<keyword evidence="2" id="KW-0539">Nucleus</keyword>
<dbReference type="OrthoDB" id="433924at2759"/>
<keyword evidence="6" id="KW-1185">Reference proteome</keyword>
<dbReference type="GO" id="GO:0005634">
    <property type="term" value="C:nucleus"/>
    <property type="evidence" value="ECO:0007669"/>
    <property type="project" value="UniProtKB-SubCell"/>
</dbReference>
<dbReference type="InterPro" id="IPR051219">
    <property type="entry name" value="Heterochromatin_chromo-domain"/>
</dbReference>
<dbReference type="EMBL" id="JYDT01000016">
    <property type="protein sequence ID" value="KRY91074.1"/>
    <property type="molecule type" value="Genomic_DNA"/>
</dbReference>
<dbReference type="SMART" id="SM00298">
    <property type="entry name" value="CHROMO"/>
    <property type="match status" value="2"/>
</dbReference>
<dbReference type="PROSITE" id="PS50013">
    <property type="entry name" value="CHROMO_2"/>
    <property type="match status" value="2"/>
</dbReference>
<dbReference type="InterPro" id="IPR023780">
    <property type="entry name" value="Chromo_domain"/>
</dbReference>
<comment type="caution">
    <text evidence="5">The sequence shown here is derived from an EMBL/GenBank/DDBJ whole genome shotgun (WGS) entry which is preliminary data.</text>
</comment>
<evidence type="ECO:0000313" key="5">
    <source>
        <dbReference type="EMBL" id="KRY91074.1"/>
    </source>
</evidence>
<dbReference type="AlphaFoldDB" id="A0A0V1FYU8"/>
<organism evidence="5 6">
    <name type="scientific">Trichinella pseudospiralis</name>
    <name type="common">Parasitic roundworm</name>
    <dbReference type="NCBI Taxonomy" id="6337"/>
    <lineage>
        <taxon>Eukaryota</taxon>
        <taxon>Metazoa</taxon>
        <taxon>Ecdysozoa</taxon>
        <taxon>Nematoda</taxon>
        <taxon>Enoplea</taxon>
        <taxon>Dorylaimia</taxon>
        <taxon>Trichinellida</taxon>
        <taxon>Trichinellidae</taxon>
        <taxon>Trichinella</taxon>
    </lineage>
</organism>
<feature type="region of interest" description="Disordered" evidence="3">
    <location>
        <begin position="1"/>
        <end position="23"/>
    </location>
</feature>
<name>A0A0V1FYU8_TRIPS</name>
<sequence>MSSVSPLFPGEFDSNRQHSIRSPQSDMTLRRLSIFVPILRTKTFTNTNNKETDETKHITHRHNNNITTKSQFPSSVALATVYHENQVQCMDHIIIKISQTERNSSCILITVSHLYSFYQKMAEDAVFEVEAILDKRTGEDGGELYKVMWRGYPISEATWEPVENLGGCADLIRAFNAHKIVVPPSMEEDAYVEDLSGPPQLEKMLEDDKLEEELSQIRILGKRVADNGQIEYCIAKEEEDDSQGVWEPVENLNRYGDLITQFELNFRFTRSEEGDDDVPVRQGRMTRTTFKGDSLAPFGRFSEFQETNEQGKKYRRAPYYEIERLLDRRTAPDGGNEYLIKWKGYPIEDSTWEREENMMDATGVIREFESRLKRRDEFAPKRRGRPRKQKDGQLDNADDLLSDDAVTTEAMDNEDAEEDFQGDFNLEDQQHYINGREVAELLGVRRDSPKGGRLISIVRFADGKIEEVSNKEITRQCPHLLLNYYMKYACFVKFEDTKDDNN</sequence>
<dbReference type="PANTHER" id="PTHR22812">
    <property type="entry name" value="CHROMOBOX PROTEIN"/>
    <property type="match status" value="1"/>
</dbReference>
<evidence type="ECO:0000259" key="4">
    <source>
        <dbReference type="PROSITE" id="PS50013"/>
    </source>
</evidence>
<gene>
    <name evidence="5" type="primary">CBX5</name>
    <name evidence="5" type="ORF">T4D_15979</name>
</gene>